<evidence type="ECO:0000259" key="3">
    <source>
        <dbReference type="PROSITE" id="PS50042"/>
    </source>
</evidence>
<feature type="region of interest" description="Disordered" evidence="2">
    <location>
        <begin position="668"/>
        <end position="689"/>
    </location>
</feature>
<accession>I7M3E7</accession>
<dbReference type="InterPro" id="IPR000595">
    <property type="entry name" value="cNMP-bd_dom"/>
</dbReference>
<feature type="region of interest" description="Disordered" evidence="2">
    <location>
        <begin position="309"/>
        <end position="328"/>
    </location>
</feature>
<dbReference type="PROSITE" id="PS50042">
    <property type="entry name" value="CNMP_BINDING_3"/>
    <property type="match status" value="3"/>
</dbReference>
<sequence length="1420" mass="168009">MLSLLSFKDEKDTQQQRQYYRNTCYSNGFISPKYSTHSKQQLNTNLNLINRQQSKSLSHNDREKQNKQQFLIDFNTQNQMKNKNHQTKRQIKKKMQTLDLRADSTLMNGETIAATQSINEKQNNETQNYKNPSLPVSSKSILVLCSPVNSAQMDKSKSVSFQQYFSESISKKQTLSKQGQIHNGRKFIKNLVTLSKQNLTNKSGQNIENGARIYNLQRIQSLILKRNNFIMQHDVKDYKEMLDKKFQKIKQQSAINDQSLNDSFYQFNNIKNGFQRAQSAKISIQKSQKKIEKCQGNDKQIIQEANEHKQQMIEESNQSQLQIDKKQNQKQSYDQVVEQTNLDFIEVNYPYKDDTYKIWRQSKSTIDHINHYQQSPSNLKSMNSNSQNIYNRTASAKSKSISFVSNQNISQVFSPQNSKKLNLNLSQLINEAKNQISKVQLKNDNLLDQQNDLTLQFKSQENTLISTSAGSPNFNYIYDNKDQQNDQIDNIDEHMRLSGQTKFDMPKKQYLTPQLSPESSPRLKISFKSNIRPQSSSINSLVNRKRISFQEEYFKSQPQKNIQEEITKIYQNKIIFNKKQQSFKNEKLQKDINQFLFQSSQMQNKQNNIKKLNNADPVSLNQSFSSQNQPELKNGCKSPQESSRPTSILLRSTSKIDIDNNNFMQSIQEKEKSTQKNKKQQNPKNKVDHAEAVRMSFLNQIQMKKNLKDQQQYIQFKQTKNKLNQKEILYFAQQRKKYFEPLKQDLDILKMNYGNDEDKFYEDWGILLQKTNYQIYDSMNNINNDEEKNYTIYQTNICREENGLFAKIQEINNFLKICNKNLTRKFARHMVLIEKQNNVYNKEREQNRLNQFTVCDNKLNIEELDTLIQQFQLDSLQKNYNKILTIVSKLQFFKKFSVEVNNQIINIAKLKTFEKNDIIFHQGDLADNMYIILKGSIHVRIKRQEDIDIQLKDPIITTIYDGYSFGDLALINLKIKQSKDIIETNQILTLREMRDYIKMNQQNQDKNTQYEFNQKQLQTSAQTKFTPHQKDIIKKFQNLVQKRMQNSAENKQNLLNVFQKASKIDNRRSATIEAAEKCYLLQISREDFTNILLNLILSEMEEKLNLLKNIPFLSDLDYTQLITLANYIEIKKTNLGDIVVREGQQPQYFYIIKKGKFEIVKEEIIIRSKESSNANQNKNNEKRLDFSQQNWNHIQIMRKSYEHDFAEVIQDNYINQKDEIHQQQEDTDNKSLNDSLELDFYKGLEGEAQQELPKERSTFKRNNLFCNEEQQQKYQEIQQAIREQYSEKDIRQYKKVYENGEELAYCYFHQIGTLQEGDFFMLRSLISEQCKVDQQILEQIDYDPNEKSRLTIISESNHNEIGMIDKKFLHLIAPNLKRVLIDGLISMKDFDHQFNRETREWIDRWDNMKVKIYKEHKKYK</sequence>
<reference evidence="5" key="1">
    <citation type="journal article" date="2006" name="PLoS Biol.">
        <title>Macronuclear genome sequence of the ciliate Tetrahymena thermophila, a model eukaryote.</title>
        <authorList>
            <person name="Eisen J.A."/>
            <person name="Coyne R.S."/>
            <person name="Wu M."/>
            <person name="Wu D."/>
            <person name="Thiagarajan M."/>
            <person name="Wortman J.R."/>
            <person name="Badger J.H."/>
            <person name="Ren Q."/>
            <person name="Amedeo P."/>
            <person name="Jones K.M."/>
            <person name="Tallon L.J."/>
            <person name="Delcher A.L."/>
            <person name="Salzberg S.L."/>
            <person name="Silva J.C."/>
            <person name="Haas B.J."/>
            <person name="Majoros W.H."/>
            <person name="Farzad M."/>
            <person name="Carlton J.M."/>
            <person name="Smith R.K. Jr."/>
            <person name="Garg J."/>
            <person name="Pearlman R.E."/>
            <person name="Karrer K.M."/>
            <person name="Sun L."/>
            <person name="Manning G."/>
            <person name="Elde N.C."/>
            <person name="Turkewitz A.P."/>
            <person name="Asai D.J."/>
            <person name="Wilkes D.E."/>
            <person name="Wang Y."/>
            <person name="Cai H."/>
            <person name="Collins K."/>
            <person name="Stewart B.A."/>
            <person name="Lee S.R."/>
            <person name="Wilamowska K."/>
            <person name="Weinberg Z."/>
            <person name="Ruzzo W.L."/>
            <person name="Wloga D."/>
            <person name="Gaertig J."/>
            <person name="Frankel J."/>
            <person name="Tsao C.-C."/>
            <person name="Gorovsky M.A."/>
            <person name="Keeling P.J."/>
            <person name="Waller R.F."/>
            <person name="Patron N.J."/>
            <person name="Cherry J.M."/>
            <person name="Stover N.A."/>
            <person name="Krieger C.J."/>
            <person name="del Toro C."/>
            <person name="Ryder H.F."/>
            <person name="Williamson S.C."/>
            <person name="Barbeau R.A."/>
            <person name="Hamilton E.P."/>
            <person name="Orias E."/>
        </authorList>
    </citation>
    <scope>NUCLEOTIDE SEQUENCE [LARGE SCALE GENOMIC DNA]</scope>
    <source>
        <strain evidence="5">SB210</strain>
    </source>
</reference>
<feature type="domain" description="Cyclic nucleotide-binding" evidence="3">
    <location>
        <begin position="892"/>
        <end position="971"/>
    </location>
</feature>
<dbReference type="InParanoid" id="I7M3E7"/>
<name>I7M3E7_TETTS</name>
<dbReference type="InterPro" id="IPR014710">
    <property type="entry name" value="RmlC-like_jellyroll"/>
</dbReference>
<feature type="region of interest" description="Disordered" evidence="2">
    <location>
        <begin position="616"/>
        <end position="654"/>
    </location>
</feature>
<keyword evidence="5" id="KW-1185">Reference proteome</keyword>
<proteinExistence type="predicted"/>
<keyword evidence="1" id="KW-0175">Coiled coil</keyword>
<feature type="coiled-coil region" evidence="1">
    <location>
        <begin position="422"/>
        <end position="449"/>
    </location>
</feature>
<evidence type="ECO:0000313" key="4">
    <source>
        <dbReference type="EMBL" id="EAS03004.2"/>
    </source>
</evidence>
<feature type="domain" description="Cyclic nucleotide-binding" evidence="3">
    <location>
        <begin position="1112"/>
        <end position="1166"/>
    </location>
</feature>
<dbReference type="Pfam" id="PF00027">
    <property type="entry name" value="cNMP_binding"/>
    <property type="match status" value="1"/>
</dbReference>
<dbReference type="SUPFAM" id="SSF51206">
    <property type="entry name" value="cAMP-binding domain-like"/>
    <property type="match status" value="2"/>
</dbReference>
<dbReference type="SMART" id="SM00100">
    <property type="entry name" value="cNMP"/>
    <property type="match status" value="1"/>
</dbReference>
<feature type="compositionally biased region" description="Basic residues" evidence="2">
    <location>
        <begin position="82"/>
        <end position="93"/>
    </location>
</feature>
<dbReference type="EMBL" id="GG662512">
    <property type="protein sequence ID" value="EAS03004.2"/>
    <property type="molecule type" value="Genomic_DNA"/>
</dbReference>
<feature type="compositionally biased region" description="Polar residues" evidence="2">
    <location>
        <begin position="619"/>
        <end position="654"/>
    </location>
</feature>
<evidence type="ECO:0000256" key="2">
    <source>
        <dbReference type="SAM" id="MobiDB-lite"/>
    </source>
</evidence>
<dbReference type="CDD" id="cd00038">
    <property type="entry name" value="CAP_ED"/>
    <property type="match status" value="2"/>
</dbReference>
<dbReference type="Proteomes" id="UP000009168">
    <property type="component" value="Unassembled WGS sequence"/>
</dbReference>
<evidence type="ECO:0000313" key="5">
    <source>
        <dbReference type="Proteomes" id="UP000009168"/>
    </source>
</evidence>
<dbReference type="RefSeq" id="XP_001023249.2">
    <property type="nucleotide sequence ID" value="XM_001023249.2"/>
</dbReference>
<dbReference type="KEGG" id="tet:TTHERM_00494650"/>
<gene>
    <name evidence="4" type="ORF">TTHERM_00494650</name>
</gene>
<evidence type="ECO:0000256" key="1">
    <source>
        <dbReference type="SAM" id="Coils"/>
    </source>
</evidence>
<feature type="compositionally biased region" description="Polar residues" evidence="2">
    <location>
        <begin position="313"/>
        <end position="322"/>
    </location>
</feature>
<feature type="domain" description="Cyclic nucleotide-binding" evidence="3">
    <location>
        <begin position="1054"/>
        <end position="1109"/>
    </location>
</feature>
<dbReference type="InterPro" id="IPR018490">
    <property type="entry name" value="cNMP-bd_dom_sf"/>
</dbReference>
<dbReference type="PANTHER" id="PTHR23011">
    <property type="entry name" value="CYCLIC NUCLEOTIDE-BINDING DOMAIN CONTAINING PROTEIN"/>
    <property type="match status" value="1"/>
</dbReference>
<dbReference type="OrthoDB" id="429870at2759"/>
<organism evidence="4 5">
    <name type="scientific">Tetrahymena thermophila (strain SB210)</name>
    <dbReference type="NCBI Taxonomy" id="312017"/>
    <lineage>
        <taxon>Eukaryota</taxon>
        <taxon>Sar</taxon>
        <taxon>Alveolata</taxon>
        <taxon>Ciliophora</taxon>
        <taxon>Intramacronucleata</taxon>
        <taxon>Oligohymenophorea</taxon>
        <taxon>Hymenostomatida</taxon>
        <taxon>Tetrahymenina</taxon>
        <taxon>Tetrahymenidae</taxon>
        <taxon>Tetrahymena</taxon>
    </lineage>
</organism>
<dbReference type="GeneID" id="7840619"/>
<protein>
    <submittedName>
        <fullName evidence="4">Cyclic nucleotide-binding domain protein</fullName>
    </submittedName>
</protein>
<dbReference type="PANTHER" id="PTHR23011:SF28">
    <property type="entry name" value="CYCLIC NUCLEOTIDE-BINDING DOMAIN CONTAINING PROTEIN"/>
    <property type="match status" value="1"/>
</dbReference>
<feature type="region of interest" description="Disordered" evidence="2">
    <location>
        <begin position="72"/>
        <end position="93"/>
    </location>
</feature>
<dbReference type="Gene3D" id="2.60.120.10">
    <property type="entry name" value="Jelly Rolls"/>
    <property type="match status" value="2"/>
</dbReference>